<evidence type="ECO:0000256" key="1">
    <source>
        <dbReference type="SAM" id="MobiDB-lite"/>
    </source>
</evidence>
<evidence type="ECO:0000256" key="2">
    <source>
        <dbReference type="SAM" id="Phobius"/>
    </source>
</evidence>
<feature type="transmembrane region" description="Helical" evidence="2">
    <location>
        <begin position="262"/>
        <end position="280"/>
    </location>
</feature>
<feature type="transmembrane region" description="Helical" evidence="2">
    <location>
        <begin position="34"/>
        <end position="52"/>
    </location>
</feature>
<keyword evidence="2" id="KW-0812">Transmembrane</keyword>
<proteinExistence type="predicted"/>
<evidence type="ECO:0000313" key="4">
    <source>
        <dbReference type="EMBL" id="GEN75454.1"/>
    </source>
</evidence>
<dbReference type="Pfam" id="PF05569">
    <property type="entry name" value="Peptidase_M56"/>
    <property type="match status" value="1"/>
</dbReference>
<feature type="compositionally biased region" description="Basic and acidic residues" evidence="1">
    <location>
        <begin position="327"/>
        <end position="360"/>
    </location>
</feature>
<dbReference type="EMBL" id="BJYJ01000004">
    <property type="protein sequence ID" value="GEN75454.1"/>
    <property type="molecule type" value="Genomic_DNA"/>
</dbReference>
<protein>
    <recommendedName>
        <fullName evidence="3">Peptidase M56 domain-containing protein</fullName>
    </recommendedName>
</protein>
<dbReference type="Gene3D" id="3.30.1150.10">
    <property type="match status" value="1"/>
</dbReference>
<feature type="transmembrane region" description="Helical" evidence="2">
    <location>
        <begin position="6"/>
        <end position="22"/>
    </location>
</feature>
<keyword evidence="2" id="KW-0472">Membrane</keyword>
<gene>
    <name evidence="4" type="ORF">CHA01nite_11940</name>
</gene>
<feature type="region of interest" description="Disordered" evidence="1">
    <location>
        <begin position="298"/>
        <end position="377"/>
    </location>
</feature>
<feature type="domain" description="Peptidase M56" evidence="3">
    <location>
        <begin position="5"/>
        <end position="248"/>
    </location>
</feature>
<dbReference type="Proteomes" id="UP000321863">
    <property type="component" value="Unassembled WGS sequence"/>
</dbReference>
<dbReference type="SUPFAM" id="SSF74653">
    <property type="entry name" value="TolA/TonB C-terminal domain"/>
    <property type="match status" value="1"/>
</dbReference>
<accession>A0A511YJV3</accession>
<feature type="transmembrane region" description="Helical" evidence="2">
    <location>
        <begin position="86"/>
        <end position="107"/>
    </location>
</feature>
<reference evidence="4 5" key="1">
    <citation type="submission" date="2019-07" db="EMBL/GenBank/DDBJ databases">
        <title>Whole genome shotgun sequence of Chryseobacterium hagamense NBRC 105253.</title>
        <authorList>
            <person name="Hosoyama A."/>
            <person name="Uohara A."/>
            <person name="Ohji S."/>
            <person name="Ichikawa N."/>
        </authorList>
    </citation>
    <scope>NUCLEOTIDE SEQUENCE [LARGE SCALE GENOMIC DNA]</scope>
    <source>
        <strain evidence="4 5">NBRC 105253</strain>
    </source>
</reference>
<dbReference type="InterPro" id="IPR008756">
    <property type="entry name" value="Peptidase_M56"/>
</dbReference>
<dbReference type="RefSeq" id="WP_146940414.1">
    <property type="nucleotide sequence ID" value="NZ_BJYJ01000004.1"/>
</dbReference>
<comment type="caution">
    <text evidence="4">The sequence shown here is derived from an EMBL/GenBank/DDBJ whole genome shotgun (WGS) entry which is preliminary data.</text>
</comment>
<evidence type="ECO:0000259" key="3">
    <source>
        <dbReference type="Pfam" id="PF05569"/>
    </source>
</evidence>
<keyword evidence="5" id="KW-1185">Reference proteome</keyword>
<dbReference type="InterPro" id="IPR052173">
    <property type="entry name" value="Beta-lactam_resp_regulator"/>
</dbReference>
<dbReference type="OrthoDB" id="1522859at2"/>
<name>A0A511YJV3_9FLAO</name>
<sequence>MIILVKIILCSTLLIVFYYRFLQKEKMYRFNRIYLLFSLLFSYTVPFISISTQTPKPANRLQTTFETTQQILELKPGQAHFNFVDLIWIVYGMITCIFLSRMIFSFLKIKNLKGQKIIYQNQEVLITEKETPPFSFWKTIYLGKNYFIEQQIDERIFLHEKSHVRQRHSIDLMIVEIIKAFTWFNPAVYFYKKAIQMNHEFLADESVLKNYFNIKEYQNLILDEIIVSQNYNLTHTFNFNNTKKRLIMMNTKKSKMVRIKKAISIPALMIAFGLFVQKTYAHPMETIIEETRKKMADYDQEAQTTEKTKTDSAETSLPALFETPQEPLKKSREEKRIHDTIRPKEGKNTDPDPKSTRHEPLTASLQGEPTLLPQFPGGINEMRNRVSKMFDASKIETEKPKGFLKADISYTVDETGNVVNVKVAGNNELFNNEVLTSFKKANENIVWKPAEKDGKPVNYTMRLPLTMSFQ</sequence>
<dbReference type="AlphaFoldDB" id="A0A511YJV3"/>
<keyword evidence="2" id="KW-1133">Transmembrane helix</keyword>
<dbReference type="PANTHER" id="PTHR34978">
    <property type="entry name" value="POSSIBLE SENSOR-TRANSDUCER PROTEIN BLAR"/>
    <property type="match status" value="1"/>
</dbReference>
<dbReference type="PANTHER" id="PTHR34978:SF3">
    <property type="entry name" value="SLR0241 PROTEIN"/>
    <property type="match status" value="1"/>
</dbReference>
<dbReference type="CDD" id="cd07341">
    <property type="entry name" value="M56_BlaR1_MecR1_like"/>
    <property type="match status" value="1"/>
</dbReference>
<evidence type="ECO:0000313" key="5">
    <source>
        <dbReference type="Proteomes" id="UP000321863"/>
    </source>
</evidence>
<organism evidence="4 5">
    <name type="scientific">Chryseobacterium hagamense</name>
    <dbReference type="NCBI Taxonomy" id="395935"/>
    <lineage>
        <taxon>Bacteria</taxon>
        <taxon>Pseudomonadati</taxon>
        <taxon>Bacteroidota</taxon>
        <taxon>Flavobacteriia</taxon>
        <taxon>Flavobacteriales</taxon>
        <taxon>Weeksellaceae</taxon>
        <taxon>Chryseobacterium group</taxon>
        <taxon>Chryseobacterium</taxon>
    </lineage>
</organism>